<evidence type="ECO:0000313" key="15">
    <source>
        <dbReference type="EMBL" id="MDZ5713181.1"/>
    </source>
</evidence>
<dbReference type="InterPro" id="IPR030874">
    <property type="entry name" value="Cardiolipin_synth_Firmi"/>
</dbReference>
<evidence type="ECO:0000256" key="5">
    <source>
        <dbReference type="ARBA" id="ARBA00022692"/>
    </source>
</evidence>
<feature type="active site" evidence="12">
    <location>
        <position position="229"/>
    </location>
</feature>
<name>A0ABU5KPK6_9BACL</name>
<feature type="domain" description="PLD phosphodiesterase" evidence="14">
    <location>
        <begin position="402"/>
        <end position="429"/>
    </location>
</feature>
<dbReference type="HAMAP" id="MF_01916">
    <property type="entry name" value="Cardiolipin_synth_Cls"/>
    <property type="match status" value="1"/>
</dbReference>
<feature type="domain" description="PLD phosphodiesterase" evidence="14">
    <location>
        <begin position="224"/>
        <end position="251"/>
    </location>
</feature>
<keyword evidence="9 12" id="KW-0472">Membrane</keyword>
<feature type="active site" evidence="12">
    <location>
        <position position="236"/>
    </location>
</feature>
<feature type="active site" evidence="12">
    <location>
        <position position="409"/>
    </location>
</feature>
<feature type="transmembrane region" description="Helical" evidence="12">
    <location>
        <begin position="38"/>
        <end position="61"/>
    </location>
</feature>
<keyword evidence="2 12" id="KW-1003">Cell membrane</keyword>
<comment type="subcellular location">
    <subcellularLocation>
        <location evidence="1 12">Cell membrane</location>
        <topology evidence="1 12">Multi-pass membrane protein</topology>
    </subcellularLocation>
</comment>
<dbReference type="NCBIfam" id="TIGR04265">
    <property type="entry name" value="bac_cardiolipin"/>
    <property type="match status" value="1"/>
</dbReference>
<dbReference type="InterPro" id="IPR025202">
    <property type="entry name" value="PLD-like_dom"/>
</dbReference>
<feature type="transmembrane region" description="Helical" evidence="12">
    <location>
        <begin position="12"/>
        <end position="32"/>
    </location>
</feature>
<evidence type="ECO:0000256" key="2">
    <source>
        <dbReference type="ARBA" id="ARBA00022475"/>
    </source>
</evidence>
<dbReference type="EMBL" id="JAXQNN010000005">
    <property type="protein sequence ID" value="MDZ5713181.1"/>
    <property type="molecule type" value="Genomic_DNA"/>
</dbReference>
<sequence>MNMDLNSFDWISIFVGFVFVLNFIFAGILIFLERKDASATWAWLMVLFFIPIAGFALYLLFGRSLRKKHLFNWEGRKRVGIEQLIRYQIDAIHERKFHFKSEETEKMKDLIYMQLVNNAAVLTQDNQVDILVDGREKFKVLFEDIEDAKDHIHIQTYILRRDNLGRELYKLLVKKAKQGVKVRVLYDDMGSRGLTKRYFRELRAAGGEVEAFFPSKVPVINPRLNYRNHRKISIIDGRVGYIGGFNIGDEYLGLDARFGYWRDTHLRIEGSALHPLQTRFILDWNQASHRYDIEYSDVYFPPIPQKGDVAMQIVSSGPDSDWEQIKTGYLKLINNADKYVYIQTPYFIPDVSLLDALKVAALSGIDVRIMIPNKPDHMFVYWATYSHVGELMKAGARIYIYEKGFIHAKTLVTDDEAASVGTANIDLRSFSLNFEVNAFLYHQETATSLAMIFEEDMKDCTELTPELYQERSNLIKFKESISRLLSPIL</sequence>
<dbReference type="CDD" id="cd09112">
    <property type="entry name" value="PLDc_CLS_2"/>
    <property type="match status" value="1"/>
</dbReference>
<dbReference type="InterPro" id="IPR022924">
    <property type="entry name" value="Cardiolipin_synthase"/>
</dbReference>
<keyword evidence="3 12" id="KW-0444">Lipid biosynthesis</keyword>
<reference evidence="15 16" key="1">
    <citation type="submission" date="2023-12" db="EMBL/GenBank/DDBJ databases">
        <title>Jeotgalibacillus haloalkaliphilus sp. nov., a novel salt-tolerant bacteria, isolated from the estuary of the Fenhe River into the Yellow River.</title>
        <authorList>
            <person name="Li Y."/>
        </authorList>
    </citation>
    <scope>NUCLEOTIDE SEQUENCE [LARGE SCALE GENOMIC DNA]</scope>
    <source>
        <strain evidence="15 16">HH7-29</strain>
    </source>
</reference>
<dbReference type="Proteomes" id="UP001292084">
    <property type="component" value="Unassembled WGS sequence"/>
</dbReference>
<keyword evidence="4 12" id="KW-0808">Transferase</keyword>
<accession>A0ABU5KPK6</accession>
<organism evidence="15 16">
    <name type="scientific">Jeotgalibacillus haloalkalitolerans</name>
    <dbReference type="NCBI Taxonomy" id="3104292"/>
    <lineage>
        <taxon>Bacteria</taxon>
        <taxon>Bacillati</taxon>
        <taxon>Bacillota</taxon>
        <taxon>Bacilli</taxon>
        <taxon>Bacillales</taxon>
        <taxon>Caryophanaceae</taxon>
        <taxon>Jeotgalibacillus</taxon>
    </lineage>
</organism>
<dbReference type="PANTHER" id="PTHR21248">
    <property type="entry name" value="CARDIOLIPIN SYNTHASE"/>
    <property type="match status" value="1"/>
</dbReference>
<dbReference type="InterPro" id="IPR001736">
    <property type="entry name" value="PLipase_D/transphosphatidylase"/>
</dbReference>
<keyword evidence="10 12" id="KW-0594">Phospholipid biosynthesis</keyword>
<dbReference type="Gene3D" id="3.30.870.10">
    <property type="entry name" value="Endonuclease Chain A"/>
    <property type="match status" value="2"/>
</dbReference>
<comment type="catalytic activity">
    <reaction evidence="12">
        <text>2 a 1,2-diacyl-sn-glycero-3-phospho-(1'-sn-glycerol) = a cardiolipin + glycerol</text>
        <dbReference type="Rhea" id="RHEA:31451"/>
        <dbReference type="ChEBI" id="CHEBI:17754"/>
        <dbReference type="ChEBI" id="CHEBI:62237"/>
        <dbReference type="ChEBI" id="CHEBI:64716"/>
    </reaction>
</comment>
<evidence type="ECO:0000256" key="12">
    <source>
        <dbReference type="HAMAP-Rule" id="MF_01916"/>
    </source>
</evidence>
<evidence type="ECO:0000256" key="3">
    <source>
        <dbReference type="ARBA" id="ARBA00022516"/>
    </source>
</evidence>
<evidence type="ECO:0000256" key="9">
    <source>
        <dbReference type="ARBA" id="ARBA00023136"/>
    </source>
</evidence>
<keyword evidence="16" id="KW-1185">Reference proteome</keyword>
<keyword evidence="7 12" id="KW-1133">Transmembrane helix</keyword>
<evidence type="ECO:0000256" key="8">
    <source>
        <dbReference type="ARBA" id="ARBA00023098"/>
    </source>
</evidence>
<keyword evidence="11 12" id="KW-1208">Phospholipid metabolism</keyword>
<dbReference type="Pfam" id="PF13091">
    <property type="entry name" value="PLDc_2"/>
    <property type="match status" value="2"/>
</dbReference>
<dbReference type="PANTHER" id="PTHR21248:SF22">
    <property type="entry name" value="PHOSPHOLIPASE D"/>
    <property type="match status" value="1"/>
</dbReference>
<comment type="similarity">
    <text evidence="12">Belongs to the phospholipase D family. Cardiolipin synthase subfamily.</text>
</comment>
<evidence type="ECO:0000256" key="11">
    <source>
        <dbReference type="ARBA" id="ARBA00023264"/>
    </source>
</evidence>
<evidence type="ECO:0000256" key="7">
    <source>
        <dbReference type="ARBA" id="ARBA00022989"/>
    </source>
</evidence>
<dbReference type="RefSeq" id="WP_322422149.1">
    <property type="nucleotide sequence ID" value="NZ_JAXQNN010000005.1"/>
</dbReference>
<evidence type="ECO:0000256" key="4">
    <source>
        <dbReference type="ARBA" id="ARBA00022679"/>
    </source>
</evidence>
<dbReference type="InterPro" id="IPR027379">
    <property type="entry name" value="CLS_N"/>
</dbReference>
<evidence type="ECO:0000256" key="1">
    <source>
        <dbReference type="ARBA" id="ARBA00004651"/>
    </source>
</evidence>
<evidence type="ECO:0000313" key="16">
    <source>
        <dbReference type="Proteomes" id="UP001292084"/>
    </source>
</evidence>
<comment type="function">
    <text evidence="12">Catalyzes the reversible phosphatidyl group transfer from one phosphatidylglycerol molecule to another to form cardiolipin (CL) (diphosphatidylglycerol) and glycerol.</text>
</comment>
<feature type="active site" evidence="12">
    <location>
        <position position="414"/>
    </location>
</feature>
<feature type="active site" evidence="12">
    <location>
        <position position="231"/>
    </location>
</feature>
<dbReference type="SMART" id="SM00155">
    <property type="entry name" value="PLDc"/>
    <property type="match status" value="2"/>
</dbReference>
<gene>
    <name evidence="15" type="primary">cls</name>
    <name evidence="15" type="ORF">UFB30_13190</name>
</gene>
<keyword evidence="8 12" id="KW-0443">Lipid metabolism</keyword>
<dbReference type="EC" id="2.7.8.-" evidence="12 13"/>
<dbReference type="Pfam" id="PF13396">
    <property type="entry name" value="PLDc_N"/>
    <property type="match status" value="1"/>
</dbReference>
<keyword evidence="5 12" id="KW-0812">Transmembrane</keyword>
<evidence type="ECO:0000256" key="13">
    <source>
        <dbReference type="NCBIfam" id="TIGR04265"/>
    </source>
</evidence>
<keyword evidence="6" id="KW-0677">Repeat</keyword>
<proteinExistence type="inferred from homology"/>
<dbReference type="CDD" id="cd09110">
    <property type="entry name" value="PLDc_CLS_1"/>
    <property type="match status" value="1"/>
</dbReference>
<feature type="active site" evidence="12">
    <location>
        <position position="407"/>
    </location>
</feature>
<evidence type="ECO:0000256" key="6">
    <source>
        <dbReference type="ARBA" id="ARBA00022737"/>
    </source>
</evidence>
<evidence type="ECO:0000259" key="14">
    <source>
        <dbReference type="PROSITE" id="PS50035"/>
    </source>
</evidence>
<protein>
    <recommendedName>
        <fullName evidence="12 13">Cardiolipin synthase</fullName>
        <shortName evidence="12">CL synthase</shortName>
        <ecNumber evidence="12 13">2.7.8.-</ecNumber>
    </recommendedName>
</protein>
<evidence type="ECO:0000256" key="10">
    <source>
        <dbReference type="ARBA" id="ARBA00023209"/>
    </source>
</evidence>
<comment type="caution">
    <text evidence="15">The sequence shown here is derived from an EMBL/GenBank/DDBJ whole genome shotgun (WGS) entry which is preliminary data.</text>
</comment>
<dbReference type="SUPFAM" id="SSF56024">
    <property type="entry name" value="Phospholipase D/nuclease"/>
    <property type="match status" value="2"/>
</dbReference>
<dbReference type="PROSITE" id="PS50035">
    <property type="entry name" value="PLD"/>
    <property type="match status" value="2"/>
</dbReference>